<name>A0A839GNE0_9BACT</name>
<keyword evidence="9" id="KW-1185">Reference proteome</keyword>
<evidence type="ECO:0000259" key="6">
    <source>
        <dbReference type="Pfam" id="PF00082"/>
    </source>
</evidence>
<dbReference type="SUPFAM" id="SSF52743">
    <property type="entry name" value="Subtilisin-like"/>
    <property type="match status" value="1"/>
</dbReference>
<reference evidence="8 9" key="1">
    <citation type="submission" date="2020-08" db="EMBL/GenBank/DDBJ databases">
        <title>Genomic Encyclopedia of Type Strains, Phase IV (KMG-IV): sequencing the most valuable type-strain genomes for metagenomic binning, comparative biology and taxonomic classification.</title>
        <authorList>
            <person name="Goeker M."/>
        </authorList>
    </citation>
    <scope>NUCLEOTIDE SEQUENCE [LARGE SCALE GENOMIC DNA]</scope>
    <source>
        <strain evidence="8 9">DSM 29854</strain>
    </source>
</reference>
<dbReference type="PRINTS" id="PR00723">
    <property type="entry name" value="SUBTILISIN"/>
</dbReference>
<dbReference type="PROSITE" id="PS00138">
    <property type="entry name" value="SUBTILASE_SER"/>
    <property type="match status" value="1"/>
</dbReference>
<dbReference type="InterPro" id="IPR000209">
    <property type="entry name" value="Peptidase_S8/S53_dom"/>
</dbReference>
<dbReference type="InterPro" id="IPR023828">
    <property type="entry name" value="Peptidase_S8_Ser-AS"/>
</dbReference>
<proteinExistence type="inferred from homology"/>
<dbReference type="Proteomes" id="UP000563094">
    <property type="component" value="Unassembled WGS sequence"/>
</dbReference>
<evidence type="ECO:0000256" key="3">
    <source>
        <dbReference type="ARBA" id="ARBA00022801"/>
    </source>
</evidence>
<dbReference type="InterPro" id="IPR036852">
    <property type="entry name" value="Peptidase_S8/S53_dom_sf"/>
</dbReference>
<feature type="active site" description="Charge relay system" evidence="5">
    <location>
        <position position="229"/>
    </location>
</feature>
<dbReference type="PANTHER" id="PTHR43399">
    <property type="entry name" value="SUBTILISIN-RELATED"/>
    <property type="match status" value="1"/>
</dbReference>
<comment type="caution">
    <text evidence="8">The sequence shown here is derived from an EMBL/GenBank/DDBJ whole genome shotgun (WGS) entry which is preliminary data.</text>
</comment>
<dbReference type="GO" id="GO:0006508">
    <property type="term" value="P:proteolysis"/>
    <property type="evidence" value="ECO:0007669"/>
    <property type="project" value="UniProtKB-KW"/>
</dbReference>
<comment type="similarity">
    <text evidence="1 5">Belongs to the peptidase S8 family.</text>
</comment>
<feature type="domain" description="Secretion system C-terminal sorting" evidence="7">
    <location>
        <begin position="866"/>
        <end position="939"/>
    </location>
</feature>
<evidence type="ECO:0000256" key="2">
    <source>
        <dbReference type="ARBA" id="ARBA00022670"/>
    </source>
</evidence>
<evidence type="ECO:0000313" key="8">
    <source>
        <dbReference type="EMBL" id="MBA9076437.1"/>
    </source>
</evidence>
<dbReference type="NCBIfam" id="TIGR04183">
    <property type="entry name" value="Por_Secre_tail"/>
    <property type="match status" value="1"/>
</dbReference>
<dbReference type="EMBL" id="JACJIQ010000003">
    <property type="protein sequence ID" value="MBA9076437.1"/>
    <property type="molecule type" value="Genomic_DNA"/>
</dbReference>
<gene>
    <name evidence="8" type="ORF">FHS90_001141</name>
</gene>
<dbReference type="Pfam" id="PF00082">
    <property type="entry name" value="Peptidase_S8"/>
    <property type="match status" value="1"/>
</dbReference>
<organism evidence="8 9">
    <name type="scientific">Rufibacter quisquiliarum</name>
    <dbReference type="NCBI Taxonomy" id="1549639"/>
    <lineage>
        <taxon>Bacteria</taxon>
        <taxon>Pseudomonadati</taxon>
        <taxon>Bacteroidota</taxon>
        <taxon>Cytophagia</taxon>
        <taxon>Cytophagales</taxon>
        <taxon>Hymenobacteraceae</taxon>
        <taxon>Rufibacter</taxon>
    </lineage>
</organism>
<dbReference type="Pfam" id="PF18962">
    <property type="entry name" value="Por_Secre_tail"/>
    <property type="match status" value="1"/>
</dbReference>
<keyword evidence="2 5" id="KW-0645">Protease</keyword>
<keyword evidence="3 5" id="KW-0378">Hydrolase</keyword>
<keyword evidence="4 5" id="KW-0720">Serine protease</keyword>
<dbReference type="InterPro" id="IPR015500">
    <property type="entry name" value="Peptidase_S8_subtilisin-rel"/>
</dbReference>
<dbReference type="RefSeq" id="WP_182512279.1">
    <property type="nucleotide sequence ID" value="NZ_JACJIQ010000003.1"/>
</dbReference>
<dbReference type="PANTHER" id="PTHR43399:SF4">
    <property type="entry name" value="CELL WALL-ASSOCIATED PROTEASE"/>
    <property type="match status" value="1"/>
</dbReference>
<evidence type="ECO:0000313" key="9">
    <source>
        <dbReference type="Proteomes" id="UP000563094"/>
    </source>
</evidence>
<feature type="active site" description="Charge relay system" evidence="5">
    <location>
        <position position="174"/>
    </location>
</feature>
<evidence type="ECO:0000256" key="1">
    <source>
        <dbReference type="ARBA" id="ARBA00011073"/>
    </source>
</evidence>
<dbReference type="Gene3D" id="3.40.50.200">
    <property type="entry name" value="Peptidase S8/S53 domain"/>
    <property type="match status" value="1"/>
</dbReference>
<feature type="domain" description="Peptidase S8/S53" evidence="6">
    <location>
        <begin position="167"/>
        <end position="422"/>
    </location>
</feature>
<dbReference type="GO" id="GO:0004252">
    <property type="term" value="F:serine-type endopeptidase activity"/>
    <property type="evidence" value="ECO:0007669"/>
    <property type="project" value="UniProtKB-UniRule"/>
</dbReference>
<protein>
    <submittedName>
        <fullName evidence="8">Subtilisin family serine protease</fullName>
    </submittedName>
</protein>
<dbReference type="AlphaFoldDB" id="A0A839GNE0"/>
<evidence type="ECO:0000259" key="7">
    <source>
        <dbReference type="Pfam" id="PF18962"/>
    </source>
</evidence>
<accession>A0A839GNE0</accession>
<evidence type="ECO:0000256" key="5">
    <source>
        <dbReference type="PROSITE-ProRule" id="PRU01240"/>
    </source>
</evidence>
<dbReference type="PROSITE" id="PS51892">
    <property type="entry name" value="SUBTILASE"/>
    <property type="match status" value="1"/>
</dbReference>
<evidence type="ECO:0000256" key="4">
    <source>
        <dbReference type="ARBA" id="ARBA00022825"/>
    </source>
</evidence>
<sequence length="942" mass="102047">MKSLFIFFAALLWAVFGFFSLPAKGQSLQKPLPYTLVFKLKPTASTALARASESNSVQKVLKKVSAQPAFQKFPANQANARSSAPKKTSIDLSLIYELHHSPTHSFEEIRKQLLATGQVEYVERLNHYEPLYQPNDPHADSVSGGQRLYLKKIMAYAAWDITKGDPEVVIGIIDTGARLTQEDLVNKVKVNEADPIDGIDNDGDGYIDNYRGWDVADNDNDPTADASGHGTSVAAVAVAEADNGKGIAGVGFNCKFLPIKAYPSVAGIGTFKGYEGIVYAADHGCKVINLSWGGAGYPSAFEQDIINYAALEKDVVLVAAAGNTNAELDFYPASYQNVVSVGGVTKNDVKHSNHTYSYAIDIAAQSSEVFSAYSSDDSSYGNNSGTSMASPIVAGAAALVRSHFKNLTALQVGELLRVTADDIYTIAANEPFKEKLGTGRLNVKRALTEVNAKSVRIQKWNLADQLALKPGDQLQLFATFQNFLAPLSALSVNLTTSSPYLQVERGTQTVGAMATLATASNTSSPFLLRVAPNTPPNTKVSIRFGFTDGTYTDYQYITLYLNSDYITTDVNHVLATVTSRGNVAYDGVNFLVGNGVKYKNSSLLLAEAGLLIGYSPTQVSDNVRNEKGVTDQDFYATSVFQRKFPSVHADFEAYSILEDSLNERKPLSVQIRQNVFAWAEAPHQDFVVLEYILTNRTAQRIEQAFAGIFADWDLVASGKNVTEWNNELQLGITRHVTDASIWAGVQLLSRKAPGFYAIDNTTSPANTINISDGFSTAEKYQALSGGVQREIAGNADTGKDVSFIISAPIKALAPEARDTVTFALVFGNSRSEILAHAQAATDKYRQMVERRITGLPTETATPSVSVFPNPTTGELFISLPAPLQNSVQSLQLIDAQGRVVFQLPAPITLNTPLNLSHLSAGVYFLKITTPSKLFTNRIVLTK</sequence>
<dbReference type="InterPro" id="IPR026444">
    <property type="entry name" value="Secre_tail"/>
</dbReference>
<dbReference type="InterPro" id="IPR051048">
    <property type="entry name" value="Peptidase_S8/S53_subtilisin"/>
</dbReference>
<feature type="active site" description="Charge relay system" evidence="5">
    <location>
        <position position="387"/>
    </location>
</feature>